<evidence type="ECO:0000313" key="2">
    <source>
        <dbReference type="Proteomes" id="UP000320876"/>
    </source>
</evidence>
<sequence length="329" mass="36140">MLANESAETQSAAADISEADRAFVWWIARRDPRSVVRVAALRAVASTNGDAAIERFLISEYDYARELAGQRAARDADFARRVLETHTAEFAPEVHAAAQRAVEGTDADRAWFADTGYAEAEERDRLAREKSGEQEEALVEADRAYVRHLASNDPGGQVRAAAQWAARPAADDGDLVEFFAYDWASAARLDLEAHRLRMADNDVAWRATVNRLITEAQAAEQAASDAAGEAAEQARAAAARAWRTAADNTGEPRTAWAEAGEIAREQAANWHAVAEAAREATGPNWAAAVDFSTENEQQWTTERDTIAEQARFWNELLEQALAGERRMLQ</sequence>
<accession>A0A542DG35</accession>
<dbReference type="OrthoDB" id="3294255at2"/>
<dbReference type="AlphaFoldDB" id="A0A542DG35"/>
<gene>
    <name evidence="1" type="ORF">FB471_1743</name>
</gene>
<proteinExistence type="predicted"/>
<reference evidence="1 2" key="1">
    <citation type="submission" date="2019-06" db="EMBL/GenBank/DDBJ databases">
        <title>Sequencing the genomes of 1000 actinobacteria strains.</title>
        <authorList>
            <person name="Klenk H.-P."/>
        </authorList>
    </citation>
    <scope>NUCLEOTIDE SEQUENCE [LARGE SCALE GENOMIC DNA]</scope>
    <source>
        <strain evidence="1 2">DSM 45679</strain>
    </source>
</reference>
<comment type="caution">
    <text evidence="1">The sequence shown here is derived from an EMBL/GenBank/DDBJ whole genome shotgun (WGS) entry which is preliminary data.</text>
</comment>
<keyword evidence="2" id="KW-1185">Reference proteome</keyword>
<dbReference type="EMBL" id="VFML01000001">
    <property type="protein sequence ID" value="TQJ02026.1"/>
    <property type="molecule type" value="Genomic_DNA"/>
</dbReference>
<dbReference type="Proteomes" id="UP000320876">
    <property type="component" value="Unassembled WGS sequence"/>
</dbReference>
<protein>
    <submittedName>
        <fullName evidence="1">Uncharacterized protein</fullName>
    </submittedName>
</protein>
<name>A0A542DG35_AMYCI</name>
<organism evidence="1 2">
    <name type="scientific">Amycolatopsis cihanbeyliensis</name>
    <dbReference type="NCBI Taxonomy" id="1128664"/>
    <lineage>
        <taxon>Bacteria</taxon>
        <taxon>Bacillati</taxon>
        <taxon>Actinomycetota</taxon>
        <taxon>Actinomycetes</taxon>
        <taxon>Pseudonocardiales</taxon>
        <taxon>Pseudonocardiaceae</taxon>
        <taxon>Amycolatopsis</taxon>
    </lineage>
</organism>
<evidence type="ECO:0000313" key="1">
    <source>
        <dbReference type="EMBL" id="TQJ02026.1"/>
    </source>
</evidence>
<dbReference type="RefSeq" id="WP_141996808.1">
    <property type="nucleotide sequence ID" value="NZ_VFML01000001.1"/>
</dbReference>